<dbReference type="OrthoDB" id="5399559at2759"/>
<evidence type="ECO:0000313" key="4">
    <source>
        <dbReference type="Proteomes" id="UP000799776"/>
    </source>
</evidence>
<protein>
    <recommendedName>
        <fullName evidence="2">YAG7-like dimerisation domain-containing protein</fullName>
    </recommendedName>
</protein>
<keyword evidence="4" id="KW-1185">Reference proteome</keyword>
<feature type="compositionally biased region" description="Basic and acidic residues" evidence="1">
    <location>
        <begin position="339"/>
        <end position="348"/>
    </location>
</feature>
<feature type="non-terminal residue" evidence="3">
    <location>
        <position position="1"/>
    </location>
</feature>
<gene>
    <name evidence="3" type="ORF">K490DRAFT_10788</name>
</gene>
<feature type="non-terminal residue" evidence="3">
    <location>
        <position position="432"/>
    </location>
</feature>
<dbReference type="Proteomes" id="UP000799776">
    <property type="component" value="Unassembled WGS sequence"/>
</dbReference>
<feature type="region of interest" description="Disordered" evidence="1">
    <location>
        <begin position="339"/>
        <end position="432"/>
    </location>
</feature>
<name>A0A9P4HQU7_9PEZI</name>
<feature type="compositionally biased region" description="Basic residues" evidence="1">
    <location>
        <begin position="405"/>
        <end position="419"/>
    </location>
</feature>
<evidence type="ECO:0000259" key="2">
    <source>
        <dbReference type="Pfam" id="PF26434"/>
    </source>
</evidence>
<feature type="compositionally biased region" description="Low complexity" evidence="1">
    <location>
        <begin position="362"/>
        <end position="373"/>
    </location>
</feature>
<feature type="compositionally biased region" description="Low complexity" evidence="1">
    <location>
        <begin position="15"/>
        <end position="29"/>
    </location>
</feature>
<feature type="compositionally biased region" description="Polar residues" evidence="1">
    <location>
        <begin position="30"/>
        <end position="39"/>
    </location>
</feature>
<organism evidence="3 4">
    <name type="scientific">Saccharata proteae CBS 121410</name>
    <dbReference type="NCBI Taxonomy" id="1314787"/>
    <lineage>
        <taxon>Eukaryota</taxon>
        <taxon>Fungi</taxon>
        <taxon>Dikarya</taxon>
        <taxon>Ascomycota</taxon>
        <taxon>Pezizomycotina</taxon>
        <taxon>Dothideomycetes</taxon>
        <taxon>Dothideomycetes incertae sedis</taxon>
        <taxon>Botryosphaeriales</taxon>
        <taxon>Saccharataceae</taxon>
        <taxon>Saccharata</taxon>
    </lineage>
</organism>
<feature type="region of interest" description="Disordered" evidence="1">
    <location>
        <begin position="1"/>
        <end position="48"/>
    </location>
</feature>
<dbReference type="EMBL" id="ML978738">
    <property type="protein sequence ID" value="KAF2084746.1"/>
    <property type="molecule type" value="Genomic_DNA"/>
</dbReference>
<sequence length="432" mass="46243">ATESKSARKRKAKAEAAAAVATPAGQAPQSPNENSQNGNEDSDNAYVKELQKSLRNVNKKLSGMHKVTAILSENPDKSLDELVESRVINKDQKEQALKKPTLESQREQLESQLAQHKKLSEEFQQKWAREKELMEAGHSEELKKLEETIRGEEELKAQKAQKARLLTFSRFLRAAAARRQLEDDESDMSKAFEGALLLVYGGDLTAVDAAEKLIDGTEEKVCSTEGQELNITYAQVKQAALEDAPFAAEEAWVNEVAEANPAPPTEEATPVSDPTVANAGLTEIDTTVAATNGTSETEEASAAPAATSVDDGAANAAGAGQWDTKAIGEDSMAESFEMVPRDPAETESAHVPAGHASTQSWAEETQQTEPAAARVNGGDGFQEVASSRGGRGRGGFTTEYPRAASRGRGHGHGRGRGRGSFRGDRARGGFRG</sequence>
<evidence type="ECO:0000256" key="1">
    <source>
        <dbReference type="SAM" id="MobiDB-lite"/>
    </source>
</evidence>
<feature type="region of interest" description="Disordered" evidence="1">
    <location>
        <begin position="289"/>
        <end position="317"/>
    </location>
</feature>
<dbReference type="InterPro" id="IPR058602">
    <property type="entry name" value="YAG7_dimerisation_dom"/>
</dbReference>
<comment type="caution">
    <text evidence="3">The sequence shown here is derived from an EMBL/GenBank/DDBJ whole genome shotgun (WGS) entry which is preliminary data.</text>
</comment>
<reference evidence="3" key="1">
    <citation type="journal article" date="2020" name="Stud. Mycol.">
        <title>101 Dothideomycetes genomes: a test case for predicting lifestyles and emergence of pathogens.</title>
        <authorList>
            <person name="Haridas S."/>
            <person name="Albert R."/>
            <person name="Binder M."/>
            <person name="Bloem J."/>
            <person name="Labutti K."/>
            <person name="Salamov A."/>
            <person name="Andreopoulos B."/>
            <person name="Baker S."/>
            <person name="Barry K."/>
            <person name="Bills G."/>
            <person name="Bluhm B."/>
            <person name="Cannon C."/>
            <person name="Castanera R."/>
            <person name="Culley D."/>
            <person name="Daum C."/>
            <person name="Ezra D."/>
            <person name="Gonzalez J."/>
            <person name="Henrissat B."/>
            <person name="Kuo A."/>
            <person name="Liang C."/>
            <person name="Lipzen A."/>
            <person name="Lutzoni F."/>
            <person name="Magnuson J."/>
            <person name="Mondo S."/>
            <person name="Nolan M."/>
            <person name="Ohm R."/>
            <person name="Pangilinan J."/>
            <person name="Park H.-J."/>
            <person name="Ramirez L."/>
            <person name="Alfaro M."/>
            <person name="Sun H."/>
            <person name="Tritt A."/>
            <person name="Yoshinaga Y."/>
            <person name="Zwiers L.-H."/>
            <person name="Turgeon B."/>
            <person name="Goodwin S."/>
            <person name="Spatafora J."/>
            <person name="Crous P."/>
            <person name="Grigoriev I."/>
        </authorList>
    </citation>
    <scope>NUCLEOTIDE SEQUENCE</scope>
    <source>
        <strain evidence="3">CBS 121410</strain>
    </source>
</reference>
<dbReference type="Pfam" id="PF26434">
    <property type="entry name" value="YAG7_C"/>
    <property type="match status" value="1"/>
</dbReference>
<feature type="region of interest" description="Disordered" evidence="1">
    <location>
        <begin position="87"/>
        <end position="116"/>
    </location>
</feature>
<dbReference type="AlphaFoldDB" id="A0A9P4HQU7"/>
<feature type="compositionally biased region" description="Basic and acidic residues" evidence="1">
    <location>
        <begin position="87"/>
        <end position="109"/>
    </location>
</feature>
<feature type="compositionally biased region" description="Basic and acidic residues" evidence="1">
    <location>
        <begin position="421"/>
        <end position="432"/>
    </location>
</feature>
<proteinExistence type="predicted"/>
<evidence type="ECO:0000313" key="3">
    <source>
        <dbReference type="EMBL" id="KAF2084746.1"/>
    </source>
</evidence>
<feature type="domain" description="YAG7-like dimerisation" evidence="2">
    <location>
        <begin position="158"/>
        <end position="242"/>
    </location>
</feature>
<accession>A0A9P4HQU7</accession>